<proteinExistence type="predicted"/>
<protein>
    <submittedName>
        <fullName evidence="2">Uncharacterized protein</fullName>
    </submittedName>
</protein>
<comment type="caution">
    <text evidence="2">The sequence shown here is derived from an EMBL/GenBank/DDBJ whole genome shotgun (WGS) entry which is preliminary data.</text>
</comment>
<gene>
    <name evidence="2" type="ORF">SDC9_189962</name>
</gene>
<sequence>MHHRLLEDFLVEAAVMVPVEDGRIIVVARHRQGRPLVHDVGHRNQLITVKVHHQLLLAVQVRVPLVPVKGPFAPLGDLPQQYRDAGAPLSLDGRHAAVPVAPEQELVIAQCRGPDDRRIGAPLAHLLEVQVASVGQVDSLHRFKLLQLVSTTQRAVVPPLDSKPAVSSGCRAEAPCRRT</sequence>
<evidence type="ECO:0000256" key="1">
    <source>
        <dbReference type="SAM" id="MobiDB-lite"/>
    </source>
</evidence>
<dbReference type="AlphaFoldDB" id="A0A645HTL3"/>
<accession>A0A645HTL3</accession>
<organism evidence="2">
    <name type="scientific">bioreactor metagenome</name>
    <dbReference type="NCBI Taxonomy" id="1076179"/>
    <lineage>
        <taxon>unclassified sequences</taxon>
        <taxon>metagenomes</taxon>
        <taxon>ecological metagenomes</taxon>
    </lineage>
</organism>
<name>A0A645HTL3_9ZZZZ</name>
<dbReference type="EMBL" id="VSSQ01100118">
    <property type="protein sequence ID" value="MPN42405.1"/>
    <property type="molecule type" value="Genomic_DNA"/>
</dbReference>
<feature type="region of interest" description="Disordered" evidence="1">
    <location>
        <begin position="160"/>
        <end position="179"/>
    </location>
</feature>
<reference evidence="2" key="1">
    <citation type="submission" date="2019-08" db="EMBL/GenBank/DDBJ databases">
        <authorList>
            <person name="Kucharzyk K."/>
            <person name="Murdoch R.W."/>
            <person name="Higgins S."/>
            <person name="Loffler F."/>
        </authorList>
    </citation>
    <scope>NUCLEOTIDE SEQUENCE</scope>
</reference>
<evidence type="ECO:0000313" key="2">
    <source>
        <dbReference type="EMBL" id="MPN42405.1"/>
    </source>
</evidence>